<evidence type="ECO:0000256" key="6">
    <source>
        <dbReference type="ARBA" id="ARBA00039970"/>
    </source>
</evidence>
<sequence>MAESTPAPSVPEHRHAHVEHRITVPPDVSMVELLGLRDEVLRSIEDGFRTVDVHVRGNEITLAGPPGDVALVTRLVDELIEVAAAGTPLSPEVVTRSVAMLTADSGARPADVLTFNILSSRGRTIRPKTPGQKEYVEAIERNTVTFGIGPAGTGKTYLAMAKAVQSLQARKVNRIVLTRPAVEAGERLGFLPGSLSEKIDPYLRPLYDALHDMVDPESIPRLMEAGTIEVAPLAYMRGRTLNDAFIILDEAQNTSVEQMKMFLTRLGFGSKVVVTGDVTQVDLPSSTTSGLRVVEQILTGVDDVEFCRLSSSDVVRHRLVGEIIDAYARWDRS</sequence>
<proteinExistence type="inferred from homology"/>
<dbReference type="InterPro" id="IPR003714">
    <property type="entry name" value="PhoH"/>
</dbReference>
<dbReference type="PANTHER" id="PTHR30473">
    <property type="entry name" value="PROTEIN PHOH"/>
    <property type="match status" value="1"/>
</dbReference>
<dbReference type="Proteomes" id="UP001317322">
    <property type="component" value="Chromosome"/>
</dbReference>
<keyword evidence="9" id="KW-1185">Reference proteome</keyword>
<evidence type="ECO:0000256" key="4">
    <source>
        <dbReference type="ARBA" id="ARBA00022741"/>
    </source>
</evidence>
<evidence type="ECO:0000313" key="8">
    <source>
        <dbReference type="EMBL" id="UUI67046.1"/>
    </source>
</evidence>
<gene>
    <name evidence="8" type="ORF">NP075_11605</name>
</gene>
<comment type="subcellular location">
    <subcellularLocation>
        <location evidence="1">Cytoplasm</location>
    </subcellularLocation>
</comment>
<keyword evidence="3" id="KW-0963">Cytoplasm</keyword>
<evidence type="ECO:0000313" key="9">
    <source>
        <dbReference type="Proteomes" id="UP001317322"/>
    </source>
</evidence>
<keyword evidence="4" id="KW-0547">Nucleotide-binding</keyword>
<dbReference type="InterPro" id="IPR051451">
    <property type="entry name" value="PhoH2-like"/>
</dbReference>
<name>A0ABY5KC70_9CELL</name>
<dbReference type="SUPFAM" id="SSF52540">
    <property type="entry name" value="P-loop containing nucleoside triphosphate hydrolases"/>
    <property type="match status" value="1"/>
</dbReference>
<evidence type="ECO:0000256" key="2">
    <source>
        <dbReference type="ARBA" id="ARBA00010393"/>
    </source>
</evidence>
<dbReference type="EMBL" id="CP101989">
    <property type="protein sequence ID" value="UUI67046.1"/>
    <property type="molecule type" value="Genomic_DNA"/>
</dbReference>
<evidence type="ECO:0000256" key="3">
    <source>
        <dbReference type="ARBA" id="ARBA00022490"/>
    </source>
</evidence>
<reference evidence="8 9" key="1">
    <citation type="submission" date="2022-07" db="EMBL/GenBank/DDBJ databases">
        <title>Novel species in genus cellulomonas.</title>
        <authorList>
            <person name="Ye L."/>
        </authorList>
    </citation>
    <scope>NUCLEOTIDE SEQUENCE [LARGE SCALE GENOMIC DNA]</scope>
    <source>
        <strain evidence="9">zg-Y908</strain>
    </source>
</reference>
<comment type="similarity">
    <text evidence="2">Belongs to the PhoH family.</text>
</comment>
<accession>A0ABY5KC70</accession>
<protein>
    <recommendedName>
        <fullName evidence="6">PhoH-like protein</fullName>
    </recommendedName>
</protein>
<evidence type="ECO:0000256" key="1">
    <source>
        <dbReference type="ARBA" id="ARBA00004496"/>
    </source>
</evidence>
<dbReference type="Pfam" id="PF02562">
    <property type="entry name" value="PhoH"/>
    <property type="match status" value="1"/>
</dbReference>
<evidence type="ECO:0000259" key="7">
    <source>
        <dbReference type="Pfam" id="PF02562"/>
    </source>
</evidence>
<dbReference type="Gene3D" id="3.40.50.300">
    <property type="entry name" value="P-loop containing nucleotide triphosphate hydrolases"/>
    <property type="match status" value="1"/>
</dbReference>
<evidence type="ECO:0000256" key="5">
    <source>
        <dbReference type="ARBA" id="ARBA00022840"/>
    </source>
</evidence>
<feature type="domain" description="PhoH-like protein" evidence="7">
    <location>
        <begin position="125"/>
        <end position="327"/>
    </location>
</feature>
<dbReference type="RefSeq" id="WP_227566550.1">
    <property type="nucleotide sequence ID" value="NZ_CP101989.1"/>
</dbReference>
<organism evidence="8 9">
    <name type="scientific">Cellulomonas wangsupingiae</name>
    <dbReference type="NCBI Taxonomy" id="2968085"/>
    <lineage>
        <taxon>Bacteria</taxon>
        <taxon>Bacillati</taxon>
        <taxon>Actinomycetota</taxon>
        <taxon>Actinomycetes</taxon>
        <taxon>Micrococcales</taxon>
        <taxon>Cellulomonadaceae</taxon>
        <taxon>Cellulomonas</taxon>
    </lineage>
</organism>
<dbReference type="InterPro" id="IPR027417">
    <property type="entry name" value="P-loop_NTPase"/>
</dbReference>
<dbReference type="PANTHER" id="PTHR30473:SF1">
    <property type="entry name" value="PHOH-LIKE PROTEIN"/>
    <property type="match status" value="1"/>
</dbReference>
<keyword evidence="5" id="KW-0067">ATP-binding</keyword>